<protein>
    <submittedName>
        <fullName evidence="1">Uncharacterized protein</fullName>
    </submittedName>
</protein>
<dbReference type="EMBL" id="CP093442">
    <property type="protein sequence ID" value="UOF02008.1"/>
    <property type="molecule type" value="Genomic_DNA"/>
</dbReference>
<proteinExistence type="predicted"/>
<keyword evidence="2" id="KW-1185">Reference proteome</keyword>
<name>A0ABY4CEN7_9BACT</name>
<evidence type="ECO:0000313" key="2">
    <source>
        <dbReference type="Proteomes" id="UP000830116"/>
    </source>
</evidence>
<organism evidence="1 2">
    <name type="scientific">Bdellovibrio reynosensis</name>
    <dbReference type="NCBI Taxonomy" id="2835041"/>
    <lineage>
        <taxon>Bacteria</taxon>
        <taxon>Pseudomonadati</taxon>
        <taxon>Bdellovibrionota</taxon>
        <taxon>Bdellovibrionia</taxon>
        <taxon>Bdellovibrionales</taxon>
        <taxon>Pseudobdellovibrionaceae</taxon>
        <taxon>Bdellovibrio</taxon>
    </lineage>
</organism>
<evidence type="ECO:0000313" key="1">
    <source>
        <dbReference type="EMBL" id="UOF02008.1"/>
    </source>
</evidence>
<sequence length="99" mass="11497">MAEVTKVHSQEKEFLHDVGVSLNAALFIVDRLTEELKEEQGKLETDAEVEKLFNHLATYLIKIDRLVKSRHSHLSDIMDEELQKERRERLVKASPSRSL</sequence>
<dbReference type="Proteomes" id="UP000830116">
    <property type="component" value="Chromosome"/>
</dbReference>
<reference evidence="1" key="1">
    <citation type="submission" date="2022-03" db="EMBL/GenBank/DDBJ databases">
        <title>Genome Identification and Characterization of new species Bdellovibrio reynosense LBG001 sp. nov. from a Mexico soil sample.</title>
        <authorList>
            <person name="Camilli A."/>
            <person name="Ajao Y."/>
            <person name="Guo X."/>
        </authorList>
    </citation>
    <scope>NUCLEOTIDE SEQUENCE</scope>
    <source>
        <strain evidence="1">LBG001</strain>
    </source>
</reference>
<gene>
    <name evidence="1" type="ORF">MNR06_03450</name>
</gene>
<accession>A0ABY4CEN7</accession>
<dbReference type="RefSeq" id="WP_243538626.1">
    <property type="nucleotide sequence ID" value="NZ_CP093442.1"/>
</dbReference>